<gene>
    <name evidence="2" type="ordered locus">GPOL_c48990</name>
</gene>
<sequence length="279" mass="30557">MAEGWFLVDTVGEMPAVLLIGERSKKWRPLSNEFRGSVHKTVLRLVETVLNNLKQSQVLIDLAGPRLALASPVLGPSRQVHGVLMWIGDPDQTPPAQPVTQAWEWDLADRVAPTAVTGPRIPQVSADTLTDRLSRLVRPADAVRIAMDIRGASIGFRGSGEWIDLRGIVHRYTHRCIATFDGPRMLGISVELPEPLPENDPDMLARRTLDASARAGRIAPALIDAESRRVIAWLSATRPDLPEKVIDGTDNGPRPLTTEPWPMTPELLLAIYPALVAPG</sequence>
<keyword evidence="3" id="KW-1185">Reference proteome</keyword>
<dbReference type="Pfam" id="PF18007">
    <property type="entry name" value="Rv3651-like_N"/>
    <property type="match status" value="1"/>
</dbReference>
<protein>
    <recommendedName>
        <fullName evidence="1">Rv3651-like N-terminal domain-containing protein</fullName>
    </recommendedName>
</protein>
<proteinExistence type="predicted"/>
<dbReference type="KEGG" id="gpo:GPOL_c48990"/>
<dbReference type="AlphaFoldDB" id="H6N221"/>
<feature type="domain" description="Rv3651-like N-terminal" evidence="1">
    <location>
        <begin position="5"/>
        <end position="96"/>
    </location>
</feature>
<evidence type="ECO:0000313" key="3">
    <source>
        <dbReference type="Proteomes" id="UP000009154"/>
    </source>
</evidence>
<name>H6N221_GORPV</name>
<reference evidence="2 3" key="1">
    <citation type="journal article" date="2012" name="Appl. Environ. Microbiol.">
        <title>Involvement of two latex-clearing proteins during rubber degradation and insights into the subsequent degradation pathway revealed by the genome sequence of Gordonia polyisoprenivorans strain VH2.</title>
        <authorList>
            <person name="Hiessl S."/>
            <person name="Schuldes J."/>
            <person name="Thurmer A."/>
            <person name="Halbsguth T."/>
            <person name="Broker D."/>
            <person name="Angelov A."/>
            <person name="Liebl W."/>
            <person name="Daniel R."/>
            <person name="Steinbuchel A."/>
        </authorList>
    </citation>
    <scope>NUCLEOTIDE SEQUENCE [LARGE SCALE GENOMIC DNA]</scope>
    <source>
        <strain evidence="3">DSM 44266 / VH2</strain>
    </source>
</reference>
<dbReference type="RefSeq" id="WP_014362013.1">
    <property type="nucleotide sequence ID" value="NC_016906.1"/>
</dbReference>
<dbReference type="eggNOG" id="ENOG5031YC5">
    <property type="taxonomic scope" value="Bacteria"/>
</dbReference>
<accession>H6N221</accession>
<evidence type="ECO:0000259" key="1">
    <source>
        <dbReference type="Pfam" id="PF18007"/>
    </source>
</evidence>
<dbReference type="EMBL" id="CP003119">
    <property type="protein sequence ID" value="AFA75893.1"/>
    <property type="molecule type" value="Genomic_DNA"/>
</dbReference>
<dbReference type="InterPro" id="IPR041458">
    <property type="entry name" value="Rv3651-like_N"/>
</dbReference>
<dbReference type="GeneID" id="90161882"/>
<organism evidence="2 3">
    <name type="scientific">Gordonia polyisoprenivorans (strain DSM 44266 / VH2)</name>
    <dbReference type="NCBI Taxonomy" id="1112204"/>
    <lineage>
        <taxon>Bacteria</taxon>
        <taxon>Bacillati</taxon>
        <taxon>Actinomycetota</taxon>
        <taxon>Actinomycetes</taxon>
        <taxon>Mycobacteriales</taxon>
        <taxon>Gordoniaceae</taxon>
        <taxon>Gordonia</taxon>
    </lineage>
</organism>
<dbReference type="Proteomes" id="UP000009154">
    <property type="component" value="Chromosome"/>
</dbReference>
<evidence type="ECO:0000313" key="2">
    <source>
        <dbReference type="EMBL" id="AFA75893.1"/>
    </source>
</evidence>
<dbReference type="HOGENOM" id="CLU_996641_0_0_11"/>
<dbReference type="STRING" id="1112204.GPOL_c48990"/>